<evidence type="ECO:0000313" key="2">
    <source>
        <dbReference type="Proteomes" id="UP001589810"/>
    </source>
</evidence>
<evidence type="ECO:0000313" key="1">
    <source>
        <dbReference type="EMBL" id="MFC0541517.1"/>
    </source>
</evidence>
<dbReference type="Proteomes" id="UP001589810">
    <property type="component" value="Unassembled WGS sequence"/>
</dbReference>
<name>A0ABV6MN06_9PSEU</name>
<dbReference type="InterPro" id="IPR045392">
    <property type="entry name" value="DUF6519"/>
</dbReference>
<dbReference type="Pfam" id="PF20129">
    <property type="entry name" value="DUF6519"/>
    <property type="match status" value="1"/>
</dbReference>
<gene>
    <name evidence="1" type="ORF">ACFFH7_08485</name>
</gene>
<dbReference type="RefSeq" id="WP_273942466.1">
    <property type="nucleotide sequence ID" value="NZ_CP097263.1"/>
</dbReference>
<sequence>MGDFSRSTFDRVKHYVGVRLQQGVPLVDADWNELEDIRRFEVQAFLKWFVGDGVPAGNDGFRITAAGGGGVNTIVITSRAVVPANSTLSIDVPNSTAAAALGFTVAGRSSRRLAPATLVGENAAPFALAHGMTLTVVADGVASTVTFQGTDFANIAAATAAEVVTAINKSPHNYVATAGTGNDFVITGGDGTPERAGRCLADGRDAVHEGRLAYTSQSLYANDSLAQAWKVPVVPAIAPPGAGSRTDLVYLDVWDREVNSAEDGSLINPVIGVETSVRLRREWAVRVRVGSSTVPVKGDSDFFAGHSYLALSQLVRQFGVPAVPPSALSDLRPRSLLMPPSTLVEDMLGGTAADYRLGRNRPQVNLRDSINALLAGFLPPTRDISVAAAKGLDLLNKASVVDADGGVVAVWQTARGTSGVNQIIAARYDPNHPELDFQTAFPITSGATPNLDPAAVALPTGEVIITYQNGNSDATTTDVMMKRGPLASVASATEQAVSATSGGPDQMVRAVLVGDQVVFFVNQGAAKGWFYRRYKPAQNNNLGAFVDSAPVALAGAAVAAQELHTVATAGGFAWVAFSDGSKVQAQRFNPLTVASEFPFNSNGTADKSPFVLPLSDTDAFLSYIDGTGILVAQCTNGVWSGPVRVDSTTQEISTPPALLRDAAGTICLISTRNYAIDTAELLVRRRDPLTGTWSAPQRVAAPVGPKIVTRRPYPLTVPNQGLWLLFESNRAATDFDIFAKQLITVI</sequence>
<dbReference type="EMBL" id="JBHLUD010000002">
    <property type="protein sequence ID" value="MFC0541517.1"/>
    <property type="molecule type" value="Genomic_DNA"/>
</dbReference>
<comment type="caution">
    <text evidence="1">The sequence shown here is derived from an EMBL/GenBank/DDBJ whole genome shotgun (WGS) entry which is preliminary data.</text>
</comment>
<proteinExistence type="predicted"/>
<accession>A0ABV6MN06</accession>
<organism evidence="1 2">
    <name type="scientific">Kutzneria chonburiensis</name>
    <dbReference type="NCBI Taxonomy" id="1483604"/>
    <lineage>
        <taxon>Bacteria</taxon>
        <taxon>Bacillati</taxon>
        <taxon>Actinomycetota</taxon>
        <taxon>Actinomycetes</taxon>
        <taxon>Pseudonocardiales</taxon>
        <taxon>Pseudonocardiaceae</taxon>
        <taxon>Kutzneria</taxon>
    </lineage>
</organism>
<keyword evidence="2" id="KW-1185">Reference proteome</keyword>
<protein>
    <submittedName>
        <fullName evidence="1">DUF6519 domain-containing protein</fullName>
    </submittedName>
</protein>
<reference evidence="1 2" key="1">
    <citation type="submission" date="2024-09" db="EMBL/GenBank/DDBJ databases">
        <authorList>
            <person name="Sun Q."/>
            <person name="Mori K."/>
        </authorList>
    </citation>
    <scope>NUCLEOTIDE SEQUENCE [LARGE SCALE GENOMIC DNA]</scope>
    <source>
        <strain evidence="1 2">TBRC 1432</strain>
    </source>
</reference>